<dbReference type="InterPro" id="IPR019734">
    <property type="entry name" value="TPR_rpt"/>
</dbReference>
<feature type="region of interest" description="Disordered" evidence="2">
    <location>
        <begin position="377"/>
        <end position="552"/>
    </location>
</feature>
<feature type="compositionally biased region" description="Low complexity" evidence="2">
    <location>
        <begin position="480"/>
        <end position="506"/>
    </location>
</feature>
<organism evidence="3 4">
    <name type="scientific">Leucosporidium creatinivorum</name>
    <dbReference type="NCBI Taxonomy" id="106004"/>
    <lineage>
        <taxon>Eukaryota</taxon>
        <taxon>Fungi</taxon>
        <taxon>Dikarya</taxon>
        <taxon>Basidiomycota</taxon>
        <taxon>Pucciniomycotina</taxon>
        <taxon>Microbotryomycetes</taxon>
        <taxon>Leucosporidiales</taxon>
        <taxon>Leucosporidium</taxon>
    </lineage>
</organism>
<dbReference type="AlphaFoldDB" id="A0A1Y2E6Z4"/>
<accession>A0A1Y2E6Z4</accession>
<dbReference type="Proteomes" id="UP000193467">
    <property type="component" value="Unassembled WGS sequence"/>
</dbReference>
<keyword evidence="1" id="KW-0802">TPR repeat</keyword>
<dbReference type="PANTHER" id="PTHR46423">
    <property type="entry name" value="RNA POLYMERASE II-ASSOCIATED PROTEIN 3"/>
    <property type="match status" value="1"/>
</dbReference>
<evidence type="ECO:0000256" key="1">
    <source>
        <dbReference type="ARBA" id="ARBA00022803"/>
    </source>
</evidence>
<dbReference type="PANTHER" id="PTHR46423:SF1">
    <property type="entry name" value="RNA POLYMERASE II-ASSOCIATED PROTEIN 3"/>
    <property type="match status" value="1"/>
</dbReference>
<dbReference type="InterPro" id="IPR011990">
    <property type="entry name" value="TPR-like_helical_dom_sf"/>
</dbReference>
<name>A0A1Y2E6Z4_9BASI</name>
<gene>
    <name evidence="3" type="ORF">BCR35DRAFT_308491</name>
</gene>
<sequence>MAQARPPLPFGLGSSPSCGSRCLQPGVPLPLGTPLADQVAHALSALFSTFYATSLRYLGVSEILDWIEANRTIEAWLCTGIEQGRSALDVASDKNLEVGRSAIKQVIKAALDQDDEAWATSLREVGFSSGLSMAFEGIVSQLKHNKSSPLPCLHTLITPSGLAMLKSAPLKHAFPICPPRTPPSPQALLTSIRSLLASGALTGPEWKQASVWRPQIRRAFAAYHALVKEVAEEVVCDAAFSTEYQIFLDSISQPIQLLQLISDDFEAEFGPGACKGLLGVGEVGGQNLIQIMDFCAAKRPSELLARVKTRVAEKQLREKIKAAFDRKKELIANIREQETILMQRLLDLQNAKAEHTPEFGAVVARCTALVKERGQLEREVQEEETKEAEAEAAKVREKEARTAALGAAKAEKEREDEEMFKQGSSKDLLAAPLPCTDPFSANAPRAVSPSPQSAKGKGRAHIPNNGAGRSPARYGPIRNALPPRSLSPSLSRPSSRSSSPAPSNYSAPPPDYTPPPSPPRRSTKLPRSHLNPSTSPSRSPARRPPTEAPPAQCTDDACCTACAGEMLQSTMAPILAQRSISAGTREASSDRGGGIDGGERPTKKKGKKKKKAKSALRDGGVGGAGASQALSVDESGMMYGFDQQDHESAYVAHRGAKGWIPRSVGRAPAPTCCPPDRCTGDRANHAIWPQLDGLLYETCAAAFKYELIGNLADPLILIRDKLAKSYLSMGGLMTVEGGEPKDMTGFVRLAEKGMWSAVTQLEVQDFTQRTLAVALMKLMEVFTAQLGPVCICRLSNHPEVLANTHHRLSQRELADRKIPIDLPAMDQQAFMKWAHVKLRENAIGGPEWTGVDRSYRLADFLLSFADAFDGAIDRMIARDPYILAEDLLALLEWQGGVRIFDEAMRLCGGSGGRGSLETQVGGMRELGTVEERSKRALAHWGRLLDLATVARASGEEWNNELAEREKRNGNAHFGDHTPDAYLHSINAFATASLIDPENPVYWANAAAARIKIGGVVQYREAISDCSMALALDPMCVKALYRRGTALAMMGRWADSVKDLTALVKLCPDDQLSKNALETAIKKATMSGGGRVTKEATKTKPPVM</sequence>
<dbReference type="EMBL" id="MCGR01000063">
    <property type="protein sequence ID" value="ORY66635.1"/>
    <property type="molecule type" value="Genomic_DNA"/>
</dbReference>
<dbReference type="InterPro" id="IPR051966">
    <property type="entry name" value="RPAP3"/>
</dbReference>
<protein>
    <submittedName>
        <fullName evidence="3">Uncharacterized protein</fullName>
    </submittedName>
</protein>
<dbReference type="STRING" id="106004.A0A1Y2E6Z4"/>
<evidence type="ECO:0000313" key="4">
    <source>
        <dbReference type="Proteomes" id="UP000193467"/>
    </source>
</evidence>
<evidence type="ECO:0000256" key="2">
    <source>
        <dbReference type="SAM" id="MobiDB-lite"/>
    </source>
</evidence>
<feature type="compositionally biased region" description="Basic and acidic residues" evidence="2">
    <location>
        <begin position="387"/>
        <end position="401"/>
    </location>
</feature>
<keyword evidence="4" id="KW-1185">Reference proteome</keyword>
<dbReference type="OrthoDB" id="629492at2759"/>
<dbReference type="GO" id="GO:0101031">
    <property type="term" value="C:protein folding chaperone complex"/>
    <property type="evidence" value="ECO:0007669"/>
    <property type="project" value="TreeGrafter"/>
</dbReference>
<dbReference type="InParanoid" id="A0A1Y2E6Z4"/>
<dbReference type="SMART" id="SM00028">
    <property type="entry name" value="TPR"/>
    <property type="match status" value="2"/>
</dbReference>
<reference evidence="3 4" key="1">
    <citation type="submission" date="2016-07" db="EMBL/GenBank/DDBJ databases">
        <title>Pervasive Adenine N6-methylation of Active Genes in Fungi.</title>
        <authorList>
            <consortium name="DOE Joint Genome Institute"/>
            <person name="Mondo S.J."/>
            <person name="Dannebaum R.O."/>
            <person name="Kuo R.C."/>
            <person name="Labutti K."/>
            <person name="Haridas S."/>
            <person name="Kuo A."/>
            <person name="Salamov A."/>
            <person name="Ahrendt S.R."/>
            <person name="Lipzen A."/>
            <person name="Sullivan W."/>
            <person name="Andreopoulos W.B."/>
            <person name="Clum A."/>
            <person name="Lindquist E."/>
            <person name="Daum C."/>
            <person name="Ramamoorthy G.K."/>
            <person name="Gryganskyi A."/>
            <person name="Culley D."/>
            <person name="Magnuson J.K."/>
            <person name="James T.Y."/>
            <person name="O'Malley M.A."/>
            <person name="Stajich J.E."/>
            <person name="Spatafora J.W."/>
            <person name="Visel A."/>
            <person name="Grigoriev I.V."/>
        </authorList>
    </citation>
    <scope>NUCLEOTIDE SEQUENCE [LARGE SCALE GENOMIC DNA]</scope>
    <source>
        <strain evidence="3 4">62-1032</strain>
    </source>
</reference>
<feature type="compositionally biased region" description="Basic residues" evidence="2">
    <location>
        <begin position="602"/>
        <end position="614"/>
    </location>
</feature>
<comment type="caution">
    <text evidence="3">The sequence shown here is derived from an EMBL/GenBank/DDBJ whole genome shotgun (WGS) entry which is preliminary data.</text>
</comment>
<evidence type="ECO:0000313" key="3">
    <source>
        <dbReference type="EMBL" id="ORY66635.1"/>
    </source>
</evidence>
<proteinExistence type="predicted"/>
<feature type="compositionally biased region" description="Pro residues" evidence="2">
    <location>
        <begin position="507"/>
        <end position="519"/>
    </location>
</feature>
<feature type="region of interest" description="Disordered" evidence="2">
    <location>
        <begin position="580"/>
        <end position="626"/>
    </location>
</feature>
<dbReference type="SUPFAM" id="SSF48452">
    <property type="entry name" value="TPR-like"/>
    <property type="match status" value="1"/>
</dbReference>
<dbReference type="Gene3D" id="1.25.40.10">
    <property type="entry name" value="Tetratricopeptide repeat domain"/>
    <property type="match status" value="1"/>
</dbReference>